<evidence type="ECO:0000256" key="5">
    <source>
        <dbReference type="ARBA" id="ARBA00022824"/>
    </source>
</evidence>
<dbReference type="OrthoDB" id="16510at2759"/>
<keyword evidence="5" id="KW-0256">Endoplasmic reticulum</keyword>
<sequence length="78" mass="8526">MVVDFCRTSVSALAGMSAGVLGLTGLSGFIFYVAASIFLSCLINIKAGQQWRNYFISWWSLSTNGVLGGLFTYVLFWT</sequence>
<keyword evidence="7" id="KW-0472">Membrane</keyword>
<dbReference type="EMBL" id="CACRXK020022173">
    <property type="protein sequence ID" value="CAB4036560.1"/>
    <property type="molecule type" value="Genomic_DNA"/>
</dbReference>
<evidence type="ECO:0000256" key="8">
    <source>
        <dbReference type="ARBA" id="ARBA00031072"/>
    </source>
</evidence>
<evidence type="ECO:0000313" key="10">
    <source>
        <dbReference type="Proteomes" id="UP001152795"/>
    </source>
</evidence>
<evidence type="ECO:0000256" key="7">
    <source>
        <dbReference type="ARBA" id="ARBA00023136"/>
    </source>
</evidence>
<dbReference type="GO" id="GO:0034975">
    <property type="term" value="P:protein folding in endoplasmic reticulum"/>
    <property type="evidence" value="ECO:0007669"/>
    <property type="project" value="TreeGrafter"/>
</dbReference>
<comment type="caution">
    <text evidence="9">The sequence shown here is derived from an EMBL/GenBank/DDBJ whole genome shotgun (WGS) entry which is preliminary data.</text>
</comment>
<keyword evidence="10" id="KW-1185">Reference proteome</keyword>
<dbReference type="AlphaFoldDB" id="A0A6S7K452"/>
<protein>
    <recommendedName>
        <fullName evidence="3">ER membrane protein complex subunit 6</fullName>
    </recommendedName>
    <alternativeName>
        <fullName evidence="8">Transmembrane protein 93</fullName>
    </alternativeName>
</protein>
<organism evidence="9 10">
    <name type="scientific">Paramuricea clavata</name>
    <name type="common">Red gorgonian</name>
    <name type="synonym">Violescent sea-whip</name>
    <dbReference type="NCBI Taxonomy" id="317549"/>
    <lineage>
        <taxon>Eukaryota</taxon>
        <taxon>Metazoa</taxon>
        <taxon>Cnidaria</taxon>
        <taxon>Anthozoa</taxon>
        <taxon>Octocorallia</taxon>
        <taxon>Malacalcyonacea</taxon>
        <taxon>Plexauridae</taxon>
        <taxon>Paramuricea</taxon>
    </lineage>
</organism>
<evidence type="ECO:0000256" key="1">
    <source>
        <dbReference type="ARBA" id="ARBA00004477"/>
    </source>
</evidence>
<dbReference type="GO" id="GO:0000045">
    <property type="term" value="P:autophagosome assembly"/>
    <property type="evidence" value="ECO:0007669"/>
    <property type="project" value="TreeGrafter"/>
</dbReference>
<name>A0A6S7K452_PARCT</name>
<keyword evidence="4" id="KW-0812">Transmembrane</keyword>
<dbReference type="Pfam" id="PF07019">
    <property type="entry name" value="EMC6"/>
    <property type="match status" value="1"/>
</dbReference>
<evidence type="ECO:0000256" key="4">
    <source>
        <dbReference type="ARBA" id="ARBA00022692"/>
    </source>
</evidence>
<comment type="subcellular location">
    <subcellularLocation>
        <location evidence="1">Endoplasmic reticulum membrane</location>
        <topology evidence="1">Multi-pass membrane protein</topology>
    </subcellularLocation>
</comment>
<dbReference type="InterPro" id="IPR029008">
    <property type="entry name" value="EMC6-like"/>
</dbReference>
<dbReference type="Proteomes" id="UP001152795">
    <property type="component" value="Unassembled WGS sequence"/>
</dbReference>
<keyword evidence="6" id="KW-1133">Transmembrane helix</keyword>
<dbReference type="PANTHER" id="PTHR20994:SF0">
    <property type="entry name" value="ER MEMBRANE PROTEIN COMPLEX SUBUNIT 6"/>
    <property type="match status" value="1"/>
</dbReference>
<accession>A0A6S7K452</accession>
<dbReference type="GO" id="GO:0072546">
    <property type="term" value="C:EMC complex"/>
    <property type="evidence" value="ECO:0007669"/>
    <property type="project" value="InterPro"/>
</dbReference>
<proteinExistence type="inferred from homology"/>
<comment type="similarity">
    <text evidence="2">Belongs to the EMC6 family.</text>
</comment>
<reference evidence="9" key="1">
    <citation type="submission" date="2020-04" db="EMBL/GenBank/DDBJ databases">
        <authorList>
            <person name="Alioto T."/>
            <person name="Alioto T."/>
            <person name="Gomez Garrido J."/>
        </authorList>
    </citation>
    <scope>NUCLEOTIDE SEQUENCE</scope>
    <source>
        <strain evidence="9">A484AB</strain>
    </source>
</reference>
<evidence type="ECO:0000256" key="2">
    <source>
        <dbReference type="ARBA" id="ARBA00009436"/>
    </source>
</evidence>
<evidence type="ECO:0000313" key="9">
    <source>
        <dbReference type="EMBL" id="CAB4036560.1"/>
    </source>
</evidence>
<evidence type="ECO:0000256" key="6">
    <source>
        <dbReference type="ARBA" id="ARBA00022989"/>
    </source>
</evidence>
<dbReference type="InterPro" id="IPR008504">
    <property type="entry name" value="Emc6"/>
</dbReference>
<gene>
    <name evidence="9" type="ORF">PACLA_8A083558</name>
</gene>
<dbReference type="PANTHER" id="PTHR20994">
    <property type="entry name" value="ER MEMBRANE PROTEIN COMPLEX SUBUNIT 6"/>
    <property type="match status" value="1"/>
</dbReference>
<feature type="non-terminal residue" evidence="9">
    <location>
        <position position="78"/>
    </location>
</feature>
<evidence type="ECO:0000256" key="3">
    <source>
        <dbReference type="ARBA" id="ARBA00020827"/>
    </source>
</evidence>